<accession>A0A135LZJ2</accession>
<dbReference type="PANTHER" id="PTHR21310:SF15">
    <property type="entry name" value="AMINOGLYCOSIDE PHOSPHOTRANSFERASE DOMAIN-CONTAINING PROTEIN"/>
    <property type="match status" value="1"/>
</dbReference>
<dbReference type="AlphaFoldDB" id="A0A135LZJ2"/>
<protein>
    <recommendedName>
        <fullName evidence="3">Aminoglycoside phosphotransferase</fullName>
    </recommendedName>
</protein>
<evidence type="ECO:0000313" key="2">
    <source>
        <dbReference type="Proteomes" id="UP000070168"/>
    </source>
</evidence>
<keyword evidence="2" id="KW-1185">Reference proteome</keyword>
<comment type="caution">
    <text evidence="1">The sequence shown here is derived from an EMBL/GenBank/DDBJ whole genome shotgun (WGS) entry which is preliminary data.</text>
</comment>
<reference evidence="1 2" key="1">
    <citation type="journal article" date="2016" name="BMC Genomics">
        <title>Genome sequencing and secondary metabolism of the postharvest pathogen Penicillium griseofulvum.</title>
        <authorList>
            <person name="Banani H."/>
            <person name="Marcet-Houben M."/>
            <person name="Ballester A.R."/>
            <person name="Abbruscato P."/>
            <person name="Gonzalez-Candelas L."/>
            <person name="Gabaldon T."/>
            <person name="Spadaro D."/>
        </authorList>
    </citation>
    <scope>NUCLEOTIDE SEQUENCE [LARGE SCALE GENOMIC DNA]</scope>
    <source>
        <strain evidence="1 2">PG3</strain>
    </source>
</reference>
<dbReference type="PANTHER" id="PTHR21310">
    <property type="entry name" value="AMINOGLYCOSIDE PHOSPHOTRANSFERASE-RELATED-RELATED"/>
    <property type="match status" value="1"/>
</dbReference>
<dbReference type="EMBL" id="LHQR01000013">
    <property type="protein sequence ID" value="KXG54388.1"/>
    <property type="molecule type" value="Genomic_DNA"/>
</dbReference>
<dbReference type="STRING" id="5078.A0A135LZJ2"/>
<dbReference type="InterPro" id="IPR051678">
    <property type="entry name" value="AGP_Transferase"/>
</dbReference>
<evidence type="ECO:0008006" key="3">
    <source>
        <dbReference type="Google" id="ProtNLM"/>
    </source>
</evidence>
<dbReference type="Proteomes" id="UP000070168">
    <property type="component" value="Unassembled WGS sequence"/>
</dbReference>
<dbReference type="SUPFAM" id="SSF56112">
    <property type="entry name" value="Protein kinase-like (PK-like)"/>
    <property type="match status" value="1"/>
</dbReference>
<dbReference type="GeneID" id="63710546"/>
<gene>
    <name evidence="1" type="ORF">PGRI_075320</name>
</gene>
<proteinExistence type="predicted"/>
<dbReference type="RefSeq" id="XP_040652923.1">
    <property type="nucleotide sequence ID" value="XM_040795246.1"/>
</dbReference>
<dbReference type="OrthoDB" id="10003767at2759"/>
<sequence>MQFIKDHSDVPVPRVLAYELDENNAVGVAFILIEVLPGSVAIDALGGYDVHRGVIPREHRQTFYRSVARQHVQLTSLRLPQIGSVARNHNGGYECGPLPGIGGPFDTAAAFFEAWADSVKFKSNNETITRMMQNGTAPISAEQMITIIENFPLQIKAMANRNIMVDDSFCVTGIIDWEGACTVPCELLAFPDFLTAMPVSFDLPQRYDQDGQPLDEELRERWRERGEYVEMVKSNEHKDSMLSDCLGYDLRV</sequence>
<name>A0A135LZJ2_PENPA</name>
<dbReference type="OMA" id="MANRNIM"/>
<dbReference type="InterPro" id="IPR011009">
    <property type="entry name" value="Kinase-like_dom_sf"/>
</dbReference>
<evidence type="ECO:0000313" key="1">
    <source>
        <dbReference type="EMBL" id="KXG54388.1"/>
    </source>
</evidence>
<organism evidence="1 2">
    <name type="scientific">Penicillium patulum</name>
    <name type="common">Penicillium griseofulvum</name>
    <dbReference type="NCBI Taxonomy" id="5078"/>
    <lineage>
        <taxon>Eukaryota</taxon>
        <taxon>Fungi</taxon>
        <taxon>Dikarya</taxon>
        <taxon>Ascomycota</taxon>
        <taxon>Pezizomycotina</taxon>
        <taxon>Eurotiomycetes</taxon>
        <taxon>Eurotiomycetidae</taxon>
        <taxon>Eurotiales</taxon>
        <taxon>Aspergillaceae</taxon>
        <taxon>Penicillium</taxon>
    </lineage>
</organism>